<feature type="domain" description="Serine aminopeptidase S33" evidence="1">
    <location>
        <begin position="77"/>
        <end position="215"/>
    </location>
</feature>
<comment type="caution">
    <text evidence="2">The sequence shown here is derived from an EMBL/GenBank/DDBJ whole genome shotgun (WGS) entry which is preliminary data.</text>
</comment>
<accession>A0A6N7S8W1</accession>
<organism evidence="2 4">
    <name type="scientific">Holdemania massiliensis</name>
    <dbReference type="NCBI Taxonomy" id="1468449"/>
    <lineage>
        <taxon>Bacteria</taxon>
        <taxon>Bacillati</taxon>
        <taxon>Bacillota</taxon>
        <taxon>Erysipelotrichia</taxon>
        <taxon>Erysipelotrichales</taxon>
        <taxon>Erysipelotrichaceae</taxon>
        <taxon>Holdemania</taxon>
    </lineage>
</organism>
<dbReference type="GeneID" id="42458057"/>
<evidence type="ECO:0000313" key="5">
    <source>
        <dbReference type="Proteomes" id="UP000480929"/>
    </source>
</evidence>
<dbReference type="PANTHER" id="PTHR42886:SF29">
    <property type="entry name" value="PUMMELIG, ISOFORM A"/>
    <property type="match status" value="1"/>
</dbReference>
<dbReference type="EMBL" id="WKPI01000020">
    <property type="protein sequence ID" value="MSC33723.1"/>
    <property type="molecule type" value="Genomic_DNA"/>
</dbReference>
<name>A0A6N7S8W1_9FIRM</name>
<evidence type="ECO:0000313" key="3">
    <source>
        <dbReference type="EMBL" id="MSC33723.1"/>
    </source>
</evidence>
<dbReference type="OrthoDB" id="9786110at2"/>
<dbReference type="EMBL" id="WKPJ01000018">
    <property type="protein sequence ID" value="MSA89968.1"/>
    <property type="molecule type" value="Genomic_DNA"/>
</dbReference>
<protein>
    <submittedName>
        <fullName evidence="2">Alpha/beta fold hydrolase</fullName>
    </submittedName>
</protein>
<proteinExistence type="predicted"/>
<dbReference type="InterPro" id="IPR022742">
    <property type="entry name" value="Hydrolase_4"/>
</dbReference>
<evidence type="ECO:0000313" key="2">
    <source>
        <dbReference type="EMBL" id="MSA89968.1"/>
    </source>
</evidence>
<dbReference type="Proteomes" id="UP000480929">
    <property type="component" value="Unassembled WGS sequence"/>
</dbReference>
<dbReference type="InterPro" id="IPR029058">
    <property type="entry name" value="AB_hydrolase_fold"/>
</dbReference>
<sequence length="253" mass="28572">MILEKQLKGTRAKRPVIIFLHGFGRKRTGELEAFQQAFENDYEIIMPELFDPEDPKDSNGILWANRALHVVEKELLKQRRVILGGFSMGGVIASWIASMLPVEKLILIAPAFDLINLKNTGNILTSLITHFTHLESPQEIANFNGLPANFFQTLIDVVVQFRPYASRLSCPVLLIHGSQDGIVSPQSSKIAFSRMPSAQKQMFVIENGHHVMFEDEGVCPEVLALIQLYLNDQIVIRNEEILEEQPPQEEKAE</sequence>
<evidence type="ECO:0000259" key="1">
    <source>
        <dbReference type="Pfam" id="PF12146"/>
    </source>
</evidence>
<keyword evidence="2" id="KW-0378">Hydrolase</keyword>
<dbReference type="RefSeq" id="WP_020226287.1">
    <property type="nucleotide sequence ID" value="NZ_AP031450.1"/>
</dbReference>
<evidence type="ECO:0000313" key="4">
    <source>
        <dbReference type="Proteomes" id="UP000433575"/>
    </source>
</evidence>
<dbReference type="Pfam" id="PF12146">
    <property type="entry name" value="Hydrolase_4"/>
    <property type="match status" value="1"/>
</dbReference>
<keyword evidence="5" id="KW-1185">Reference proteome</keyword>
<dbReference type="Gene3D" id="3.40.50.1820">
    <property type="entry name" value="alpha/beta hydrolase"/>
    <property type="match status" value="1"/>
</dbReference>
<reference evidence="4 5" key="1">
    <citation type="journal article" date="2019" name="Nat. Med.">
        <title>A library of human gut bacterial isolates paired with longitudinal multiomics data enables mechanistic microbiome research.</title>
        <authorList>
            <person name="Poyet M."/>
            <person name="Groussin M."/>
            <person name="Gibbons S.M."/>
            <person name="Avila-Pacheco J."/>
            <person name="Jiang X."/>
            <person name="Kearney S.M."/>
            <person name="Perrotta A.R."/>
            <person name="Berdy B."/>
            <person name="Zhao S."/>
            <person name="Lieberman T.D."/>
            <person name="Swanson P.K."/>
            <person name="Smith M."/>
            <person name="Roesemann S."/>
            <person name="Alexander J.E."/>
            <person name="Rich S.A."/>
            <person name="Livny J."/>
            <person name="Vlamakis H."/>
            <person name="Clish C."/>
            <person name="Bullock K."/>
            <person name="Deik A."/>
            <person name="Scott J."/>
            <person name="Pierce K.A."/>
            <person name="Xavier R.J."/>
            <person name="Alm E.J."/>
        </authorList>
    </citation>
    <scope>NUCLEOTIDE SEQUENCE [LARGE SCALE GENOMIC DNA]</scope>
    <source>
        <strain evidence="2 4">BIOML-A4</strain>
        <strain evidence="3 5">BIOML-A5</strain>
    </source>
</reference>
<dbReference type="GO" id="GO:0016787">
    <property type="term" value="F:hydrolase activity"/>
    <property type="evidence" value="ECO:0007669"/>
    <property type="project" value="UniProtKB-KW"/>
</dbReference>
<dbReference type="AlphaFoldDB" id="A0A6N7S8W1"/>
<gene>
    <name evidence="3" type="ORF">GKD88_11375</name>
    <name evidence="2" type="ORF">GKE08_11575</name>
</gene>
<dbReference type="SUPFAM" id="SSF53474">
    <property type="entry name" value="alpha/beta-Hydrolases"/>
    <property type="match status" value="1"/>
</dbReference>
<dbReference type="Proteomes" id="UP000433575">
    <property type="component" value="Unassembled WGS sequence"/>
</dbReference>
<dbReference type="PANTHER" id="PTHR42886">
    <property type="entry name" value="RE40534P-RELATED"/>
    <property type="match status" value="1"/>
</dbReference>